<evidence type="ECO:0000313" key="3">
    <source>
        <dbReference type="Proteomes" id="UP000053573"/>
    </source>
</evidence>
<feature type="compositionally biased region" description="Basic residues" evidence="1">
    <location>
        <begin position="78"/>
        <end position="102"/>
    </location>
</feature>
<feature type="region of interest" description="Disordered" evidence="1">
    <location>
        <begin position="1"/>
        <end position="102"/>
    </location>
</feature>
<dbReference type="Proteomes" id="UP000053573">
    <property type="component" value="Unassembled WGS sequence"/>
</dbReference>
<protein>
    <submittedName>
        <fullName evidence="2">Uncharacterized protein</fullName>
    </submittedName>
</protein>
<reference evidence="3" key="1">
    <citation type="journal article" date="2015" name="PLoS Genet.">
        <title>The dynamic genome and transcriptome of the human fungal pathogen Blastomyces and close relative Emmonsia.</title>
        <authorList>
            <person name="Munoz J.F."/>
            <person name="Gauthier G.M."/>
            <person name="Desjardins C.A."/>
            <person name="Gallo J.E."/>
            <person name="Holder J."/>
            <person name="Sullivan T.D."/>
            <person name="Marty A.J."/>
            <person name="Carmen J.C."/>
            <person name="Chen Z."/>
            <person name="Ding L."/>
            <person name="Gujja S."/>
            <person name="Magrini V."/>
            <person name="Misas E."/>
            <person name="Mitreva M."/>
            <person name="Priest M."/>
            <person name="Saif S."/>
            <person name="Whiston E.A."/>
            <person name="Young S."/>
            <person name="Zeng Q."/>
            <person name="Goldman W.E."/>
            <person name="Mardis E.R."/>
            <person name="Taylor J.W."/>
            <person name="McEwen J.G."/>
            <person name="Clay O.K."/>
            <person name="Klein B.S."/>
            <person name="Cuomo C.A."/>
        </authorList>
    </citation>
    <scope>NUCLEOTIDE SEQUENCE [LARGE SCALE GENOMIC DNA]</scope>
    <source>
        <strain evidence="3">UAMH 139</strain>
    </source>
</reference>
<sequence length="102" mass="11037">MSDALTSERDLFATDDSSISSVITGQEEEGVETTQGGDFSHSQNLPEDVEGGSSQKLSEHVESEKSADKEESTEQSKRQKRKAAKQSKGAPKLKQHASKKAN</sequence>
<organism evidence="2 3">
    <name type="scientific">Blastomyces silverae</name>
    <dbReference type="NCBI Taxonomy" id="2060906"/>
    <lineage>
        <taxon>Eukaryota</taxon>
        <taxon>Fungi</taxon>
        <taxon>Dikarya</taxon>
        <taxon>Ascomycota</taxon>
        <taxon>Pezizomycotina</taxon>
        <taxon>Eurotiomycetes</taxon>
        <taxon>Eurotiomycetidae</taxon>
        <taxon>Onygenales</taxon>
        <taxon>Ajellomycetaceae</taxon>
        <taxon>Blastomyces</taxon>
    </lineage>
</organism>
<keyword evidence="3" id="KW-1185">Reference proteome</keyword>
<evidence type="ECO:0000256" key="1">
    <source>
        <dbReference type="SAM" id="MobiDB-lite"/>
    </source>
</evidence>
<dbReference type="AlphaFoldDB" id="A0A0H1B9X3"/>
<evidence type="ECO:0000313" key="2">
    <source>
        <dbReference type="EMBL" id="KLJ06041.1"/>
    </source>
</evidence>
<gene>
    <name evidence="2" type="ORF">EMPG_10533</name>
</gene>
<name>A0A0H1B9X3_9EURO</name>
<feature type="compositionally biased region" description="Basic and acidic residues" evidence="1">
    <location>
        <begin position="57"/>
        <end position="77"/>
    </location>
</feature>
<comment type="caution">
    <text evidence="2">The sequence shown here is derived from an EMBL/GenBank/DDBJ whole genome shotgun (WGS) entry which is preliminary data.</text>
</comment>
<dbReference type="EMBL" id="LDEV01003315">
    <property type="protein sequence ID" value="KLJ06041.1"/>
    <property type="molecule type" value="Genomic_DNA"/>
</dbReference>
<accession>A0A0H1B9X3</accession>
<feature type="compositionally biased region" description="Basic and acidic residues" evidence="1">
    <location>
        <begin position="1"/>
        <end position="12"/>
    </location>
</feature>
<proteinExistence type="predicted"/>